<dbReference type="STRING" id="3476.A0A2P5E4T1"/>
<name>A0A2P5E4T1_PARAD</name>
<accession>A0A2P5E4T1</accession>
<reference evidence="2" key="1">
    <citation type="submission" date="2016-06" db="EMBL/GenBank/DDBJ databases">
        <title>Parallel loss of symbiosis genes in relatives of nitrogen-fixing non-legume Parasponia.</title>
        <authorList>
            <person name="Van Velzen R."/>
            <person name="Holmer R."/>
            <person name="Bu F."/>
            <person name="Rutten L."/>
            <person name="Van Zeijl A."/>
            <person name="Liu W."/>
            <person name="Santuari L."/>
            <person name="Cao Q."/>
            <person name="Sharma T."/>
            <person name="Shen D."/>
            <person name="Roswanjaya Y."/>
            <person name="Wardhani T."/>
            <person name="Kalhor M.S."/>
            <person name="Jansen J."/>
            <person name="Van den Hoogen J."/>
            <person name="Gungor B."/>
            <person name="Hartog M."/>
            <person name="Hontelez J."/>
            <person name="Verver J."/>
            <person name="Yang W.-C."/>
            <person name="Schijlen E."/>
            <person name="Repin R."/>
            <person name="Schilthuizen M."/>
            <person name="Schranz E."/>
            <person name="Heidstra R."/>
            <person name="Miyata K."/>
            <person name="Fedorova E."/>
            <person name="Kohlen W."/>
            <person name="Bisseling T."/>
            <person name="Smit S."/>
            <person name="Geurts R."/>
        </authorList>
    </citation>
    <scope>NUCLEOTIDE SEQUENCE [LARGE SCALE GENOMIC DNA]</scope>
    <source>
        <strain evidence="2">cv. WU1-14</strain>
    </source>
</reference>
<dbReference type="AlphaFoldDB" id="A0A2P5E4T1"/>
<dbReference type="Proteomes" id="UP000237105">
    <property type="component" value="Unassembled WGS sequence"/>
</dbReference>
<organism evidence="1 2">
    <name type="scientific">Parasponia andersonii</name>
    <name type="common">Sponia andersonii</name>
    <dbReference type="NCBI Taxonomy" id="3476"/>
    <lineage>
        <taxon>Eukaryota</taxon>
        <taxon>Viridiplantae</taxon>
        <taxon>Streptophyta</taxon>
        <taxon>Embryophyta</taxon>
        <taxon>Tracheophyta</taxon>
        <taxon>Spermatophyta</taxon>
        <taxon>Magnoliopsida</taxon>
        <taxon>eudicotyledons</taxon>
        <taxon>Gunneridae</taxon>
        <taxon>Pentapetalae</taxon>
        <taxon>rosids</taxon>
        <taxon>fabids</taxon>
        <taxon>Rosales</taxon>
        <taxon>Cannabaceae</taxon>
        <taxon>Parasponia</taxon>
    </lineage>
</organism>
<evidence type="ECO:0000313" key="1">
    <source>
        <dbReference type="EMBL" id="PON80531.1"/>
    </source>
</evidence>
<comment type="caution">
    <text evidence="1">The sequence shown here is derived from an EMBL/GenBank/DDBJ whole genome shotgun (WGS) entry which is preliminary data.</text>
</comment>
<protein>
    <submittedName>
        <fullName evidence="1">Uncharacterized protein</fullName>
    </submittedName>
</protein>
<evidence type="ECO:0000313" key="2">
    <source>
        <dbReference type="Proteomes" id="UP000237105"/>
    </source>
</evidence>
<sequence length="125" mass="14116">MPKVSNVLACLKMWVRPGKCEKLKWECSPTGRPAKLLDKPWASKTGLPSLTHGPTRFATLKKTFGLNGTLRRSITKDLAAKEFSVVINVHYNCWNNADVNVDDGKVVFVPWVETDFRTGEDPWWA</sequence>
<proteinExistence type="predicted"/>
<keyword evidence="2" id="KW-1185">Reference proteome</keyword>
<gene>
    <name evidence="1" type="ORF">PanWU01x14_000870</name>
</gene>
<dbReference type="EMBL" id="JXTB01000001">
    <property type="protein sequence ID" value="PON80531.1"/>
    <property type="molecule type" value="Genomic_DNA"/>
</dbReference>